<organism evidence="4 5">
    <name type="scientific">Fusarium sarcochroum</name>
    <dbReference type="NCBI Taxonomy" id="1208366"/>
    <lineage>
        <taxon>Eukaryota</taxon>
        <taxon>Fungi</taxon>
        <taxon>Dikarya</taxon>
        <taxon>Ascomycota</taxon>
        <taxon>Pezizomycotina</taxon>
        <taxon>Sordariomycetes</taxon>
        <taxon>Hypocreomycetidae</taxon>
        <taxon>Hypocreales</taxon>
        <taxon>Nectriaceae</taxon>
        <taxon>Fusarium</taxon>
        <taxon>Fusarium lateritium species complex</taxon>
    </lineage>
</organism>
<keyword evidence="2" id="KW-0472">Membrane</keyword>
<evidence type="ECO:0000256" key="2">
    <source>
        <dbReference type="SAM" id="Phobius"/>
    </source>
</evidence>
<feature type="transmembrane region" description="Helical" evidence="2">
    <location>
        <begin position="1493"/>
        <end position="1515"/>
    </location>
</feature>
<reference evidence="4" key="2">
    <citation type="submission" date="2020-05" db="EMBL/GenBank/DDBJ databases">
        <authorList>
            <person name="Kim H.-S."/>
            <person name="Proctor R.H."/>
            <person name="Brown D.W."/>
        </authorList>
    </citation>
    <scope>NUCLEOTIDE SEQUENCE</scope>
    <source>
        <strain evidence="4">NRRL 20472</strain>
    </source>
</reference>
<accession>A0A8H4U1C9</accession>
<keyword evidence="2" id="KW-0812">Transmembrane</keyword>
<dbReference type="SMART" id="SM00220">
    <property type="entry name" value="S_TKc"/>
    <property type="match status" value="1"/>
</dbReference>
<protein>
    <recommendedName>
        <fullName evidence="3">Protein kinase domain-containing protein</fullName>
    </recommendedName>
</protein>
<dbReference type="InterPro" id="IPR000719">
    <property type="entry name" value="Prot_kinase_dom"/>
</dbReference>
<gene>
    <name evidence="4" type="ORF">FSARC_4599</name>
</gene>
<dbReference type="Gene3D" id="1.10.510.10">
    <property type="entry name" value="Transferase(Phosphotransferase) domain 1"/>
    <property type="match status" value="1"/>
</dbReference>
<comment type="caution">
    <text evidence="4">The sequence shown here is derived from an EMBL/GenBank/DDBJ whole genome shotgun (WGS) entry which is preliminary data.</text>
</comment>
<evidence type="ECO:0000313" key="5">
    <source>
        <dbReference type="Proteomes" id="UP000622797"/>
    </source>
</evidence>
<feature type="region of interest" description="Disordered" evidence="1">
    <location>
        <begin position="1413"/>
        <end position="1433"/>
    </location>
</feature>
<reference evidence="4" key="1">
    <citation type="journal article" date="2020" name="BMC Genomics">
        <title>Correction to: Identification and distribution of gene clusters required for synthesis of sphingolipid metabolism inhibitors in diverse species of the filamentous fungus Fusarium.</title>
        <authorList>
            <person name="Kim H.S."/>
            <person name="Lohmar J.M."/>
            <person name="Busman M."/>
            <person name="Brown D.W."/>
            <person name="Naumann T.A."/>
            <person name="Divon H.H."/>
            <person name="Lysoe E."/>
            <person name="Uhlig S."/>
            <person name="Proctor R.H."/>
        </authorList>
    </citation>
    <scope>NUCLEOTIDE SEQUENCE</scope>
    <source>
        <strain evidence="4">NRRL 20472</strain>
    </source>
</reference>
<keyword evidence="2" id="KW-1133">Transmembrane helix</keyword>
<dbReference type="InterPro" id="IPR011009">
    <property type="entry name" value="Kinase-like_dom_sf"/>
</dbReference>
<sequence>MDPNSATLLAATTRRCLSTFDVLISSLRGSPDDHGKNMPPKTLSNQKDRLKIWADNLGAFQHGNASLDFQLQGLASMKMAINRDLEQLIQILTSNCTRAKATLRDLLDGEEELWESSSDSSFGLEVKNYSETELAQSVLRTLPHDEIAQVDDATKANHPDSYTQFDRAIVQKFFGDWSRAIPGGHVRDLEESNEAGKYPMERWSRSITNRCRFFAYWRKVAEISAKEQEKVTTESLRVSKDQAQRPDFISDPAMSTQSGYERDTPSVARTLTSFVTSKLTRDPGIAQKLSVEPDTLSTVSYTSTADGIDDSTSALLPAPQVPGGKHEFQYHLAYHQETLASFAARNLQPDEVEPEDFLTDRNQDLMPGPIIPNIEINDTPLDFPSLAESQTIGPTGTGPAIQYDDRNTTLYDLLWKCKVPHVDPKQDFFWSYALLKRTITPDRVCQALESTGMTSHDSRKCCEHILGRSDTSGLVPSKMYLRIFAILVLQTRTKDIMAFIQRGLCDDILCLRDFETRPSAKECFEALVWMPHEIDYFTWSRRRVSVQFFDLGPDGHAQNYKIPNDKILPWVRCDALDKDQHTYGGFGKVRKYKIDSDSHGFSQILESASCLFLLPLVLIANNQFAQVGLCSQLVAIKSLKKPIGEIPGIPSHKEFGMLKRFSGKDHPSLITLLATYTLGGYFHFIFPAAECDLDEYWEREMGPLTNTNAINIEYLCWLSGQVQGLFEALNFIHKRNQTHLETSDRYVRHGDLKPENILWFKSPVSSRGIFVITDLEITDAYTDRTKSNIPNHSAYRPPECDIDGYRRSRAYDVWTMGCVLLEMACWLLGGNKEIEKFRTARTSTYVTLVKTDILFDIKLVNDGQGYGVTVKKEVIQWINRLHELRTSTPYIHELLDLVHKYMLVIELEKRLPVSDLLRKVTSMHAKTSNESYVARPQPEKRPTVFEEPIPVKLGESLAYTLHEQGIQRRILGETAAKNDWLILDPDSAPIRTVISYQFCQGTRGYTHNFLLTYTWIFDAIRDRVRKQQSFRDIKPLPSHRLDCLENQSALFAIGGMDWAQDNFGISENGYGSVFEYVPRESTVIKMLASDQNGATVTSLKSDREWFDFCEVNWQDKKYLSAKVPSKSNLQKADVFAILSDKSQITGNTTRAAYTPRRRGIRTLPFSQEAFRCITRAFYTHGSIAKVISRSDIPVFSYEETIMEEPAYGKSSRQYMQDQGILTFIPVYNLRTSNAWEGDQAMSATFFPRANLTFAIVYGCSLSVEKEIMSRLSLVKQTQIHPLLIPAILTELEMSRHADLVKSQMIKLELRILESRFNPDDLEAPIRIDVGKQNEAKRSALLDTAYLKNGLVTWITQIGKMAQHIQELEEDQNSSLQLGNRPTNECSHDEKEISGEAHSHQKAEILEGRSTTKAFSYKQQHSRRTDTKNPKPQTVMGKKIGVRLRTIQDEYKDWVRDCEMRVDGLALAARYTEGETNVEIALSTRQDSRYMRSIALVTMIFLPGTWLAGVFSMTFFEWNSDAGGASVSGYVWIYAVATLVLTTLTVGCWYFVTVYRPRHLAKGFCKDE</sequence>
<dbReference type="PANTHER" id="PTHR24359">
    <property type="entry name" value="SERINE/THREONINE-PROTEIN KINASE SBK1"/>
    <property type="match status" value="1"/>
</dbReference>
<dbReference type="Pfam" id="PF00069">
    <property type="entry name" value="Pkinase"/>
    <property type="match status" value="1"/>
</dbReference>
<evidence type="ECO:0000256" key="1">
    <source>
        <dbReference type="SAM" id="MobiDB-lite"/>
    </source>
</evidence>
<proteinExistence type="predicted"/>
<dbReference type="OrthoDB" id="3548654at2759"/>
<name>A0A8H4U1C9_9HYPO</name>
<dbReference type="Proteomes" id="UP000622797">
    <property type="component" value="Unassembled WGS sequence"/>
</dbReference>
<dbReference type="SUPFAM" id="SSF56112">
    <property type="entry name" value="Protein kinase-like (PK-like)"/>
    <property type="match status" value="1"/>
</dbReference>
<evidence type="ECO:0000313" key="4">
    <source>
        <dbReference type="EMBL" id="KAF4967946.1"/>
    </source>
</evidence>
<evidence type="ECO:0000259" key="3">
    <source>
        <dbReference type="PROSITE" id="PS50011"/>
    </source>
</evidence>
<feature type="domain" description="Protein kinase" evidence="3">
    <location>
        <begin position="575"/>
        <end position="927"/>
    </location>
</feature>
<dbReference type="GO" id="GO:0004674">
    <property type="term" value="F:protein serine/threonine kinase activity"/>
    <property type="evidence" value="ECO:0007669"/>
    <property type="project" value="TreeGrafter"/>
</dbReference>
<dbReference type="GO" id="GO:0005524">
    <property type="term" value="F:ATP binding"/>
    <property type="evidence" value="ECO:0007669"/>
    <property type="project" value="InterPro"/>
</dbReference>
<keyword evidence="5" id="KW-1185">Reference proteome</keyword>
<dbReference type="PANTHER" id="PTHR24359:SF37">
    <property type="entry name" value="PROTEIN KINASE DOMAIN-CONTAINING PROTEIN"/>
    <property type="match status" value="1"/>
</dbReference>
<feature type="transmembrane region" description="Helical" evidence="2">
    <location>
        <begin position="1530"/>
        <end position="1551"/>
    </location>
</feature>
<dbReference type="PROSITE" id="PS50011">
    <property type="entry name" value="PROTEIN_KINASE_DOM"/>
    <property type="match status" value="1"/>
</dbReference>
<dbReference type="EMBL" id="JABEXW010000215">
    <property type="protein sequence ID" value="KAF4967946.1"/>
    <property type="molecule type" value="Genomic_DNA"/>
</dbReference>
<dbReference type="Gene3D" id="1.20.58.340">
    <property type="entry name" value="Magnesium transport protein CorA, transmembrane region"/>
    <property type="match status" value="1"/>
</dbReference>